<dbReference type="PROSITE" id="PS51354">
    <property type="entry name" value="GLUTAREDOXIN_2"/>
    <property type="match status" value="1"/>
</dbReference>
<dbReference type="SUPFAM" id="SSF52833">
    <property type="entry name" value="Thioredoxin-like"/>
    <property type="match status" value="1"/>
</dbReference>
<comment type="caution">
    <text evidence="3">The sequence shown here is derived from an EMBL/GenBank/DDBJ whole genome shotgun (WGS) entry which is preliminary data.</text>
</comment>
<organism evidence="3 4">
    <name type="scientific">Crotalaria pallida</name>
    <name type="common">Smooth rattlebox</name>
    <name type="synonym">Crotalaria striata</name>
    <dbReference type="NCBI Taxonomy" id="3830"/>
    <lineage>
        <taxon>Eukaryota</taxon>
        <taxon>Viridiplantae</taxon>
        <taxon>Streptophyta</taxon>
        <taxon>Embryophyta</taxon>
        <taxon>Tracheophyta</taxon>
        <taxon>Spermatophyta</taxon>
        <taxon>Magnoliopsida</taxon>
        <taxon>eudicotyledons</taxon>
        <taxon>Gunneridae</taxon>
        <taxon>Pentapetalae</taxon>
        <taxon>rosids</taxon>
        <taxon>fabids</taxon>
        <taxon>Fabales</taxon>
        <taxon>Fabaceae</taxon>
        <taxon>Papilionoideae</taxon>
        <taxon>50 kb inversion clade</taxon>
        <taxon>genistoids sensu lato</taxon>
        <taxon>core genistoids</taxon>
        <taxon>Crotalarieae</taxon>
        <taxon>Crotalaria</taxon>
    </lineage>
</organism>
<feature type="compositionally biased region" description="Low complexity" evidence="1">
    <location>
        <begin position="16"/>
        <end position="31"/>
    </location>
</feature>
<feature type="compositionally biased region" description="Low complexity" evidence="1">
    <location>
        <begin position="53"/>
        <end position="65"/>
    </location>
</feature>
<feature type="compositionally biased region" description="Polar residues" evidence="1">
    <location>
        <begin position="105"/>
        <end position="121"/>
    </location>
</feature>
<sequence length="308" mass="34114">MWRPWGKSTVRVHNTSSSPSPSSHSHSSSQLFSCSSFKDIQTLCLDETPLPSPSHSPSSPTTKPSVFHRVRLANSLLRTWSTHLPPQQPPKLPRTLSISPPEPDSTPTSQPDPVHLQQQQKLPRSLSQPVYAFQPELESVPGSPPSDPTPFIPGTEQRVVVYYTSLRVVRPTFEACKSVLSILSGFRVRVDERDVSMDSSFMLELNRVMGRSGLTLPRVFVGGRYVGGAEEVKQLNEIGELKKMLEELPVADQRECHVCGGHRFVLCSECDGSRKVYTEKIGFKTCNACNENGLVRCPSCFSTPLLLS</sequence>
<feature type="region of interest" description="Disordered" evidence="1">
    <location>
        <begin position="80"/>
        <end position="121"/>
    </location>
</feature>
<feature type="region of interest" description="Disordered" evidence="1">
    <location>
        <begin position="1"/>
        <end position="31"/>
    </location>
</feature>
<dbReference type="Gene3D" id="3.40.30.10">
    <property type="entry name" value="Glutaredoxin"/>
    <property type="match status" value="1"/>
</dbReference>
<dbReference type="PANTHER" id="PTHR45669">
    <property type="entry name" value="GLUTAREDOXIN DOMAIN-CONTAINING CYSTEINE-RICH PROTEIN CG12206-RELATED"/>
    <property type="match status" value="1"/>
</dbReference>
<name>A0AAN9IE98_CROPI</name>
<reference evidence="3 4" key="1">
    <citation type="submission" date="2024-01" db="EMBL/GenBank/DDBJ databases">
        <title>The genomes of 5 underutilized Papilionoideae crops provide insights into root nodulation and disease resistanc.</title>
        <authorList>
            <person name="Yuan L."/>
        </authorList>
    </citation>
    <scope>NUCLEOTIDE SEQUENCE [LARGE SCALE GENOMIC DNA]</scope>
    <source>
        <strain evidence="3">ZHUSHIDOU_FW_LH</strain>
        <tissue evidence="3">Leaf</tissue>
    </source>
</reference>
<keyword evidence="4" id="KW-1185">Reference proteome</keyword>
<accession>A0AAN9IE98</accession>
<gene>
    <name evidence="3" type="ORF">RIF29_17168</name>
</gene>
<evidence type="ECO:0000256" key="1">
    <source>
        <dbReference type="SAM" id="MobiDB-lite"/>
    </source>
</evidence>
<evidence type="ECO:0000259" key="2">
    <source>
        <dbReference type="Pfam" id="PF00462"/>
    </source>
</evidence>
<dbReference type="InterPro" id="IPR036249">
    <property type="entry name" value="Thioredoxin-like_sf"/>
</dbReference>
<feature type="region of interest" description="Disordered" evidence="1">
    <location>
        <begin position="45"/>
        <end position="65"/>
    </location>
</feature>
<dbReference type="Pfam" id="PF00462">
    <property type="entry name" value="Glutaredoxin"/>
    <property type="match status" value="1"/>
</dbReference>
<evidence type="ECO:0000313" key="3">
    <source>
        <dbReference type="EMBL" id="KAK7276037.1"/>
    </source>
</evidence>
<dbReference type="Proteomes" id="UP001372338">
    <property type="component" value="Unassembled WGS sequence"/>
</dbReference>
<evidence type="ECO:0000313" key="4">
    <source>
        <dbReference type="Proteomes" id="UP001372338"/>
    </source>
</evidence>
<dbReference type="InterPro" id="IPR002109">
    <property type="entry name" value="Glutaredoxin"/>
</dbReference>
<dbReference type="Pfam" id="PF23733">
    <property type="entry name" value="GRXCR1-2_C"/>
    <property type="match status" value="1"/>
</dbReference>
<dbReference type="CDD" id="cd03031">
    <property type="entry name" value="GRX_GRX_like"/>
    <property type="match status" value="1"/>
</dbReference>
<dbReference type="AlphaFoldDB" id="A0AAN9IE98"/>
<dbReference type="PANTHER" id="PTHR45669:SF26">
    <property type="entry name" value="GLUTAREDOXIN DOMAIN-CONTAINING PROTEIN"/>
    <property type="match status" value="1"/>
</dbReference>
<proteinExistence type="predicted"/>
<dbReference type="EMBL" id="JAYWIO010000003">
    <property type="protein sequence ID" value="KAK7276037.1"/>
    <property type="molecule type" value="Genomic_DNA"/>
</dbReference>
<feature type="domain" description="Glutaredoxin" evidence="2">
    <location>
        <begin position="160"/>
        <end position="226"/>
    </location>
</feature>
<protein>
    <recommendedName>
        <fullName evidence="2">Glutaredoxin domain-containing protein</fullName>
    </recommendedName>
</protein>